<dbReference type="OrthoDB" id="2612185at2"/>
<dbReference type="Proteomes" id="UP000266177">
    <property type="component" value="Unassembled WGS sequence"/>
</dbReference>
<dbReference type="AlphaFoldDB" id="A0A3A3GAG1"/>
<keyword evidence="1" id="KW-0472">Membrane</keyword>
<dbReference type="RefSeq" id="WP_119796152.1">
    <property type="nucleotide sequence ID" value="NZ_QYZD01000037.1"/>
</dbReference>
<feature type="transmembrane region" description="Helical" evidence="1">
    <location>
        <begin position="106"/>
        <end position="124"/>
    </location>
</feature>
<evidence type="ECO:0000313" key="3">
    <source>
        <dbReference type="Proteomes" id="UP000266177"/>
    </source>
</evidence>
<evidence type="ECO:0000256" key="1">
    <source>
        <dbReference type="SAM" id="Phobius"/>
    </source>
</evidence>
<name>A0A3A3GAG1_PANTH</name>
<protein>
    <submittedName>
        <fullName evidence="2">DUF3899 domain-containing protein</fullName>
    </submittedName>
</protein>
<evidence type="ECO:0000313" key="2">
    <source>
        <dbReference type="EMBL" id="RJG20373.1"/>
    </source>
</evidence>
<gene>
    <name evidence="2" type="ORF">DQX05_25495</name>
</gene>
<feature type="transmembrane region" description="Helical" evidence="1">
    <location>
        <begin position="30"/>
        <end position="48"/>
    </location>
</feature>
<dbReference type="EMBL" id="QYZD01000037">
    <property type="protein sequence ID" value="RJG20373.1"/>
    <property type="molecule type" value="Genomic_DNA"/>
</dbReference>
<keyword evidence="1" id="KW-0812">Transmembrane</keyword>
<comment type="caution">
    <text evidence="2">The sequence shown here is derived from an EMBL/GenBank/DDBJ whole genome shotgun (WGS) entry which is preliminary data.</text>
</comment>
<sequence>MKRLSLITLLLILAYLISNSHVPIHINLSNSFFIIGLAYLCIALFCHVRNIGFFKSLSYHLSRKRQAEEQADRIDTAGGEAERMSKLKLHEHAARIGSGPWPNRQFYLFAIPLLLCSLALAYASM</sequence>
<keyword evidence="1" id="KW-1133">Transmembrane helix</keyword>
<reference evidence="2 3" key="1">
    <citation type="submission" date="2018-09" db="EMBL/GenBank/DDBJ databases">
        <title>Paenibacillus SK2017-BO5.</title>
        <authorList>
            <person name="Piskunova J.V."/>
            <person name="Dubiley S.A."/>
            <person name="Severinov K.V."/>
        </authorList>
    </citation>
    <scope>NUCLEOTIDE SEQUENCE [LARGE SCALE GENOMIC DNA]</scope>
    <source>
        <strain evidence="2 3">BO5</strain>
    </source>
</reference>
<proteinExistence type="predicted"/>
<accession>A0A3A3GAG1</accession>
<organism evidence="2 3">
    <name type="scientific">Paenibacillus thiaminolyticus</name>
    <name type="common">Bacillus thiaminolyticus</name>
    <dbReference type="NCBI Taxonomy" id="49283"/>
    <lineage>
        <taxon>Bacteria</taxon>
        <taxon>Bacillati</taxon>
        <taxon>Bacillota</taxon>
        <taxon>Bacilli</taxon>
        <taxon>Bacillales</taxon>
        <taxon>Paenibacillaceae</taxon>
        <taxon>Paenibacillus</taxon>
    </lineage>
</organism>